<accession>A0ABT4BPA3</accession>
<dbReference type="InterPro" id="IPR010982">
    <property type="entry name" value="Lambda_DNA-bd_dom_sf"/>
</dbReference>
<organism evidence="2 3">
    <name type="scientific">Staphylococcus pettenkoferi</name>
    <dbReference type="NCBI Taxonomy" id="170573"/>
    <lineage>
        <taxon>Bacteria</taxon>
        <taxon>Bacillati</taxon>
        <taxon>Bacillota</taxon>
        <taxon>Bacilli</taxon>
        <taxon>Bacillales</taxon>
        <taxon>Staphylococcaceae</taxon>
        <taxon>Staphylococcus</taxon>
    </lineage>
</organism>
<dbReference type="Proteomes" id="UP001072952">
    <property type="component" value="Unassembled WGS sequence"/>
</dbReference>
<dbReference type="CDD" id="cd00093">
    <property type="entry name" value="HTH_XRE"/>
    <property type="match status" value="1"/>
</dbReference>
<dbReference type="SUPFAM" id="SSF47413">
    <property type="entry name" value="lambda repressor-like DNA-binding domains"/>
    <property type="match status" value="1"/>
</dbReference>
<comment type="caution">
    <text evidence="2">The sequence shown here is derived from an EMBL/GenBank/DDBJ whole genome shotgun (WGS) entry which is preliminary data.</text>
</comment>
<dbReference type="EMBL" id="JANSLD010000077">
    <property type="protein sequence ID" value="MCY1584428.1"/>
    <property type="molecule type" value="Genomic_DNA"/>
</dbReference>
<feature type="domain" description="HTH cro/C1-type" evidence="1">
    <location>
        <begin position="11"/>
        <end position="66"/>
    </location>
</feature>
<name>A0ABT4BPA3_9STAP</name>
<dbReference type="SMART" id="SM00530">
    <property type="entry name" value="HTH_XRE"/>
    <property type="match status" value="1"/>
</dbReference>
<dbReference type="Pfam" id="PF13443">
    <property type="entry name" value="HTH_26"/>
    <property type="match status" value="1"/>
</dbReference>
<sequence length="76" mass="8499">MNLNEVLGTNIRILMARDKITVSKLAKEAGIARSTITSYRDGHIKMINLEVLDTIADYFGVNASVLLRRNDYNSSL</sequence>
<keyword evidence="3" id="KW-1185">Reference proteome</keyword>
<protein>
    <submittedName>
        <fullName evidence="2">Helix-turn-helix transcriptional regulator</fullName>
    </submittedName>
</protein>
<evidence type="ECO:0000259" key="1">
    <source>
        <dbReference type="PROSITE" id="PS50943"/>
    </source>
</evidence>
<evidence type="ECO:0000313" key="2">
    <source>
        <dbReference type="EMBL" id="MCY1584428.1"/>
    </source>
</evidence>
<dbReference type="RefSeq" id="WP_268213940.1">
    <property type="nucleotide sequence ID" value="NZ_JANSKZ010000024.1"/>
</dbReference>
<proteinExistence type="predicted"/>
<dbReference type="Gene3D" id="1.10.260.40">
    <property type="entry name" value="lambda repressor-like DNA-binding domains"/>
    <property type="match status" value="1"/>
</dbReference>
<dbReference type="InterPro" id="IPR001387">
    <property type="entry name" value="Cro/C1-type_HTH"/>
</dbReference>
<gene>
    <name evidence="2" type="ORF">NW133_13115</name>
</gene>
<dbReference type="PROSITE" id="PS50943">
    <property type="entry name" value="HTH_CROC1"/>
    <property type="match status" value="1"/>
</dbReference>
<reference evidence="2" key="1">
    <citation type="journal article" date="2022" name="Int. J. Mol. Sci.">
        <title>Phenotypic and Genotypic Virulence Characterisation of Staphylococcus pettenkoferi Strains Isolated from Human Bloodstream and Diabetic Foot Infections.</title>
        <authorList>
            <person name="Magnan C."/>
            <person name="Ahmad-Mansour N."/>
            <person name="Pouget C."/>
            <person name="Morsli M."/>
            <person name="Huc-Brandt S."/>
            <person name="Pantel A."/>
            <person name="Dunyach-Remy C."/>
            <person name="Sotto A."/>
            <person name="Molle V."/>
            <person name="Lavigne J.-P."/>
        </authorList>
    </citation>
    <scope>NUCLEOTIDE SEQUENCE</scope>
    <source>
        <strain evidence="2">NSP012P</strain>
    </source>
</reference>
<evidence type="ECO:0000313" key="3">
    <source>
        <dbReference type="Proteomes" id="UP001072952"/>
    </source>
</evidence>
<reference evidence="2" key="2">
    <citation type="submission" date="2022-08" db="EMBL/GenBank/DDBJ databases">
        <authorList>
            <person name="Magnan C."/>
        </authorList>
    </citation>
    <scope>NUCLEOTIDE SEQUENCE</scope>
    <source>
        <strain evidence="2">NSP012P</strain>
    </source>
</reference>